<accession>A0ABW8YSZ2</accession>
<comment type="caution">
    <text evidence="3">The sequence shown here is derived from an EMBL/GenBank/DDBJ whole genome shotgun (WGS) entry which is preliminary data.</text>
</comment>
<keyword evidence="2" id="KW-0732">Signal</keyword>
<reference evidence="3 4" key="1">
    <citation type="submission" date="2024-06" db="EMBL/GenBank/DDBJ databases">
        <authorList>
            <person name="Kaempfer P."/>
            <person name="Viver T."/>
        </authorList>
    </citation>
    <scope>NUCLEOTIDE SEQUENCE [LARGE SCALE GENOMIC DNA]</scope>
    <source>
        <strain evidence="3 4">ST-64</strain>
    </source>
</reference>
<feature type="chain" id="PRO_5046874908" description="DUF1579 domain-containing protein" evidence="2">
    <location>
        <begin position="21"/>
        <end position="159"/>
    </location>
</feature>
<feature type="region of interest" description="Disordered" evidence="1">
    <location>
        <begin position="140"/>
        <end position="159"/>
    </location>
</feature>
<evidence type="ECO:0000256" key="1">
    <source>
        <dbReference type="SAM" id="MobiDB-lite"/>
    </source>
</evidence>
<dbReference type="Proteomes" id="UP001629244">
    <property type="component" value="Unassembled WGS sequence"/>
</dbReference>
<dbReference type="EMBL" id="JBELQC010000003">
    <property type="protein sequence ID" value="MFL9842280.1"/>
    <property type="molecule type" value="Genomic_DNA"/>
</dbReference>
<feature type="signal peptide" evidence="2">
    <location>
        <begin position="1"/>
        <end position="20"/>
    </location>
</feature>
<proteinExistence type="predicted"/>
<protein>
    <recommendedName>
        <fullName evidence="5">DUF1579 domain-containing protein</fullName>
    </recommendedName>
</protein>
<evidence type="ECO:0000313" key="4">
    <source>
        <dbReference type="Proteomes" id="UP001629244"/>
    </source>
</evidence>
<dbReference type="RefSeq" id="WP_408079804.1">
    <property type="nucleotide sequence ID" value="NZ_JBELQC010000003.1"/>
</dbReference>
<gene>
    <name evidence="3" type="ORF">ABS767_15020</name>
</gene>
<evidence type="ECO:0000313" key="3">
    <source>
        <dbReference type="EMBL" id="MFL9842280.1"/>
    </source>
</evidence>
<name>A0ABW8YSZ2_9SPHN</name>
<evidence type="ECO:0008006" key="5">
    <source>
        <dbReference type="Google" id="ProtNLM"/>
    </source>
</evidence>
<sequence>MLTLLAMTAVLAVAPAPAPADDFARLAALAGHWRGTAEDNRVIDIRYRLIANGSALIEEWTSPRGNQTMTVYYRDGDRVMATHFCGQGNQPRLVLAAPEGDWMRFAFQDATNLAPGKSHLHAFWIEIASDGTMRRAETYSAGPESETETMVLRRVTPSP</sequence>
<organism evidence="3 4">
    <name type="scientific">Sphingomonas plantiphila</name>
    <dbReference type="NCBI Taxonomy" id="3163295"/>
    <lineage>
        <taxon>Bacteria</taxon>
        <taxon>Pseudomonadati</taxon>
        <taxon>Pseudomonadota</taxon>
        <taxon>Alphaproteobacteria</taxon>
        <taxon>Sphingomonadales</taxon>
        <taxon>Sphingomonadaceae</taxon>
        <taxon>Sphingomonas</taxon>
    </lineage>
</organism>
<evidence type="ECO:0000256" key="2">
    <source>
        <dbReference type="SAM" id="SignalP"/>
    </source>
</evidence>
<keyword evidence="4" id="KW-1185">Reference proteome</keyword>